<dbReference type="RefSeq" id="WP_202876555.1">
    <property type="nucleotide sequence ID" value="NZ_JBHMAX010000012.1"/>
</dbReference>
<sequence>MSGGAVVLLVALGGAVGSLLRWGLEGWVEAWGGGHVGTLLVNVLGCLIMGALLTWRRLPSVPVWAPPLLGTGVLGGFTTFSGYAVWARVVPSAERTSALVHLGLTPVLCLAALAAGALLAGRVLGIPVRPHHGIPTPPSHGGAP</sequence>
<keyword evidence="6 10" id="KW-0407">Ion channel</keyword>
<evidence type="ECO:0000256" key="4">
    <source>
        <dbReference type="ARBA" id="ARBA00022989"/>
    </source>
</evidence>
<keyword evidence="5 10" id="KW-0472">Membrane</keyword>
<dbReference type="EMBL" id="JBHMAX010000012">
    <property type="protein sequence ID" value="MFB9731452.1"/>
    <property type="molecule type" value="Genomic_DNA"/>
</dbReference>
<keyword evidence="3 10" id="KW-0812">Transmembrane</keyword>
<feature type="binding site" evidence="10">
    <location>
        <position position="75"/>
    </location>
    <ligand>
        <name>Na(+)</name>
        <dbReference type="ChEBI" id="CHEBI:29101"/>
        <note>structural</note>
    </ligand>
</feature>
<keyword evidence="12" id="KW-1185">Reference proteome</keyword>
<comment type="subcellular location">
    <subcellularLocation>
        <location evidence="1 10">Cell membrane</location>
        <topology evidence="1 10">Multi-pass membrane protein</topology>
    </subcellularLocation>
</comment>
<evidence type="ECO:0000313" key="12">
    <source>
        <dbReference type="Proteomes" id="UP001589613"/>
    </source>
</evidence>
<feature type="transmembrane region" description="Helical" evidence="10">
    <location>
        <begin position="67"/>
        <end position="86"/>
    </location>
</feature>
<comment type="similarity">
    <text evidence="7 10">Belongs to the fluoride channel Fluc/FEX (TC 1.A.43) family.</text>
</comment>
<comment type="activity regulation">
    <text evidence="10">Na(+) is not transported, but it plays an essential structural role and its presence is essential for fluoride channel function.</text>
</comment>
<protein>
    <recommendedName>
        <fullName evidence="10">Fluoride-specific ion channel FluC</fullName>
    </recommendedName>
</protein>
<evidence type="ECO:0000256" key="7">
    <source>
        <dbReference type="ARBA" id="ARBA00035120"/>
    </source>
</evidence>
<reference evidence="11 12" key="1">
    <citation type="submission" date="2024-09" db="EMBL/GenBank/DDBJ databases">
        <authorList>
            <person name="Sun Q."/>
            <person name="Mori K."/>
        </authorList>
    </citation>
    <scope>NUCLEOTIDE SEQUENCE [LARGE SCALE GENOMIC DNA]</scope>
    <source>
        <strain evidence="11 12">JCM 12763</strain>
    </source>
</reference>
<keyword evidence="10" id="KW-0479">Metal-binding</keyword>
<keyword evidence="10" id="KW-0813">Transport</keyword>
<keyword evidence="4 10" id="KW-1133">Transmembrane helix</keyword>
<name>A0ABV5V0X2_9MICO</name>
<proteinExistence type="inferred from homology"/>
<keyword evidence="10" id="KW-0406">Ion transport</keyword>
<keyword evidence="2 10" id="KW-1003">Cell membrane</keyword>
<keyword evidence="10" id="KW-0915">Sodium</keyword>
<feature type="binding site" evidence="10">
    <location>
        <position position="78"/>
    </location>
    <ligand>
        <name>Na(+)</name>
        <dbReference type="ChEBI" id="CHEBI:29101"/>
        <note>structural</note>
    </ligand>
</feature>
<feature type="transmembrane region" description="Helical" evidence="10">
    <location>
        <begin position="98"/>
        <end position="120"/>
    </location>
</feature>
<accession>A0ABV5V0X2</accession>
<evidence type="ECO:0000256" key="8">
    <source>
        <dbReference type="ARBA" id="ARBA00035585"/>
    </source>
</evidence>
<comment type="catalytic activity">
    <reaction evidence="8">
        <text>fluoride(in) = fluoride(out)</text>
        <dbReference type="Rhea" id="RHEA:76159"/>
        <dbReference type="ChEBI" id="CHEBI:17051"/>
    </reaction>
    <physiologicalReaction direction="left-to-right" evidence="8">
        <dbReference type="Rhea" id="RHEA:76160"/>
    </physiologicalReaction>
</comment>
<evidence type="ECO:0000313" key="11">
    <source>
        <dbReference type="EMBL" id="MFB9731452.1"/>
    </source>
</evidence>
<evidence type="ECO:0000256" key="5">
    <source>
        <dbReference type="ARBA" id="ARBA00023136"/>
    </source>
</evidence>
<evidence type="ECO:0000256" key="2">
    <source>
        <dbReference type="ARBA" id="ARBA00022475"/>
    </source>
</evidence>
<evidence type="ECO:0000256" key="10">
    <source>
        <dbReference type="HAMAP-Rule" id="MF_00454"/>
    </source>
</evidence>
<evidence type="ECO:0000256" key="9">
    <source>
        <dbReference type="ARBA" id="ARBA00049940"/>
    </source>
</evidence>
<dbReference type="InterPro" id="IPR003691">
    <property type="entry name" value="FluC"/>
</dbReference>
<organism evidence="11 12">
    <name type="scientific">Ornithinimicrobium kibberense</name>
    <dbReference type="NCBI Taxonomy" id="282060"/>
    <lineage>
        <taxon>Bacteria</taxon>
        <taxon>Bacillati</taxon>
        <taxon>Actinomycetota</taxon>
        <taxon>Actinomycetes</taxon>
        <taxon>Micrococcales</taxon>
        <taxon>Ornithinimicrobiaceae</taxon>
        <taxon>Ornithinimicrobium</taxon>
    </lineage>
</organism>
<dbReference type="Proteomes" id="UP001589613">
    <property type="component" value="Unassembled WGS sequence"/>
</dbReference>
<feature type="transmembrane region" description="Helical" evidence="10">
    <location>
        <begin position="33"/>
        <end position="55"/>
    </location>
</feature>
<comment type="caution">
    <text evidence="11">The sequence shown here is derived from an EMBL/GenBank/DDBJ whole genome shotgun (WGS) entry which is preliminary data.</text>
</comment>
<dbReference type="HAMAP" id="MF_00454">
    <property type="entry name" value="FluC"/>
    <property type="match status" value="1"/>
</dbReference>
<comment type="function">
    <text evidence="9 10">Fluoride-specific ion channel. Important for reducing fluoride concentration in the cell, thus reducing its toxicity.</text>
</comment>
<dbReference type="Pfam" id="PF02537">
    <property type="entry name" value="CRCB"/>
    <property type="match status" value="1"/>
</dbReference>
<evidence type="ECO:0000256" key="3">
    <source>
        <dbReference type="ARBA" id="ARBA00022692"/>
    </source>
</evidence>
<evidence type="ECO:0000256" key="6">
    <source>
        <dbReference type="ARBA" id="ARBA00023303"/>
    </source>
</evidence>
<gene>
    <name evidence="10" type="primary">fluC</name>
    <name evidence="10" type="synonym">crcB</name>
    <name evidence="11" type="ORF">ACFFN0_05305</name>
</gene>
<evidence type="ECO:0000256" key="1">
    <source>
        <dbReference type="ARBA" id="ARBA00004651"/>
    </source>
</evidence>